<dbReference type="InterPro" id="IPR036116">
    <property type="entry name" value="FN3_sf"/>
</dbReference>
<dbReference type="Pfam" id="PF00041">
    <property type="entry name" value="fn3"/>
    <property type="match status" value="1"/>
</dbReference>
<keyword evidence="3" id="KW-1185">Reference proteome</keyword>
<dbReference type="RefSeq" id="WP_318348198.1">
    <property type="nucleotide sequence ID" value="NZ_AP018694.1"/>
</dbReference>
<organism evidence="2 3">
    <name type="scientific">Aquipluma nitroreducens</name>
    <dbReference type="NCBI Taxonomy" id="2010828"/>
    <lineage>
        <taxon>Bacteria</taxon>
        <taxon>Pseudomonadati</taxon>
        <taxon>Bacteroidota</taxon>
        <taxon>Bacteroidia</taxon>
        <taxon>Marinilabiliales</taxon>
        <taxon>Prolixibacteraceae</taxon>
        <taxon>Aquipluma</taxon>
    </lineage>
</organism>
<dbReference type="KEGG" id="anf:AQPE_4187"/>
<protein>
    <submittedName>
        <fullName evidence="2">Xanthan lyase</fullName>
    </submittedName>
</protein>
<gene>
    <name evidence="2" type="ORF">AQPE_4187</name>
</gene>
<dbReference type="CDD" id="cd00063">
    <property type="entry name" value="FN3"/>
    <property type="match status" value="1"/>
</dbReference>
<dbReference type="InterPro" id="IPR003961">
    <property type="entry name" value="FN3_dom"/>
</dbReference>
<dbReference type="SMART" id="SM00060">
    <property type="entry name" value="FN3"/>
    <property type="match status" value="1"/>
</dbReference>
<accession>A0A5K7SEV1</accession>
<dbReference type="SUPFAM" id="SSF49265">
    <property type="entry name" value="Fibronectin type III"/>
    <property type="match status" value="1"/>
</dbReference>
<evidence type="ECO:0000259" key="1">
    <source>
        <dbReference type="PROSITE" id="PS50853"/>
    </source>
</evidence>
<dbReference type="Gene3D" id="2.60.120.260">
    <property type="entry name" value="Galactose-binding domain-like"/>
    <property type="match status" value="1"/>
</dbReference>
<dbReference type="AlphaFoldDB" id="A0A5K7SEV1"/>
<dbReference type="PROSITE" id="PS50853">
    <property type="entry name" value="FN3"/>
    <property type="match status" value="1"/>
</dbReference>
<dbReference type="Proteomes" id="UP001193389">
    <property type="component" value="Chromosome"/>
</dbReference>
<proteinExistence type="predicted"/>
<dbReference type="InterPro" id="IPR033803">
    <property type="entry name" value="CBD-like_Golvesin-Xly"/>
</dbReference>
<dbReference type="InterPro" id="IPR013783">
    <property type="entry name" value="Ig-like_fold"/>
</dbReference>
<dbReference type="Gene3D" id="3.40.630.40">
    <property type="entry name" value="Zn-dependent exopeptidases"/>
    <property type="match status" value="1"/>
</dbReference>
<evidence type="ECO:0000313" key="2">
    <source>
        <dbReference type="EMBL" id="BBE19996.1"/>
    </source>
</evidence>
<dbReference type="Pfam" id="PF25275">
    <property type="entry name" value="Golvesin_C"/>
    <property type="match status" value="1"/>
</dbReference>
<feature type="domain" description="Fibronectin type-III" evidence="1">
    <location>
        <begin position="638"/>
        <end position="733"/>
    </location>
</feature>
<evidence type="ECO:0000313" key="3">
    <source>
        <dbReference type="Proteomes" id="UP001193389"/>
    </source>
</evidence>
<dbReference type="Gene3D" id="2.60.40.10">
    <property type="entry name" value="Immunoglobulins"/>
    <property type="match status" value="1"/>
</dbReference>
<dbReference type="SUPFAM" id="SSF53187">
    <property type="entry name" value="Zn-dependent exopeptidases"/>
    <property type="match status" value="1"/>
</dbReference>
<name>A0A5K7SEV1_9BACT</name>
<sequence length="1031" mass="116231">MKNYFSLKIGIALLFFCLITGTTKADKSSRFLKKANKAATAFAKKASVGTDYTFKIDTVLVDVQSKKVKLGMKETFAYIPFRLENTTEFYNWYEDLLGRRFRNYSVSIESMGKEIHELIPNIYRNQSVAIDAKRLSQSVNTKLPVVRNISANSNFPEGLSNRNIALWHSHGWYYENTLDRWEWQRARVFLTVEDIWTMSFVVPYITPMLENAGAEVFLPRERDTQKHEVIIDADGSTKGCTYQELGEALQSGKEVGFGLKVPFLLEGENPFQMGGTRQMMANKNTTSQVVYTSEIPESGKYAVYISYVRNDENITDAHYTVFHSGGKTEFLVNQTIGGGTWIYLGTFQFEKGMNGKIELSNQSNETGKLVSVDAVRLGGGMGNVVRGRSGDMDQLLKLRDAQGFALDWSKWLPFASQRPRYQEGARYYLQYAGMPDTLVYILNKVKVDYSNRGKDAAAFAKREAGKNDYKDDYQSRGEWVNYLLGAPNGPTANPEVKGLGIPVDMALAFHTDAGTTPDSTIIGTLMIYDTTNGPDSFKNGQSRWASRDLADIVQSQVVGDLQKLYFPQWTRRGMWNKQYSEAARPKVPTVLSELLSHQNFADMALAYDPRFKFDVSRAYYKGILKFLAFQNGQKYVVQPLPVNYFQMKMEGRNVRLSWAPVADELEPTAVSKSYKIYTRIENGGFDNGIEVNEPTYLCRDLKPGEIYSFKVTAMNEGGESFPSEILACSLPADDKKPVLIVNAFDRICGPETYDNGKEAGFRMGEDEGVADKTDLAFIGEQYDFNRNSQWRDDDDSGFGSCHSDQETRIVQGNSFDYPLVHGLAFRNNGLGFISMSDEAFEQKNWSATDFSALDIIFGEEKTTKPLYGLQKKDFSLFTPKMRQAISGFTSVENAKLFLSGTYIGTDLELCGDTLAKHFAADVLHFKQMTNHASRSGCLYPVNAVKADFPSEIHFVQEYNPKIYKVESPDAIEPKGENAKVLFRYKGNNKTAGVCFDGNYHTVVIGFPFETITTDDERTQMIGEILKYWGMK</sequence>
<dbReference type="GO" id="GO:0016829">
    <property type="term" value="F:lyase activity"/>
    <property type="evidence" value="ECO:0007669"/>
    <property type="project" value="UniProtKB-KW"/>
</dbReference>
<reference evidence="2" key="1">
    <citation type="journal article" date="2020" name="Int. J. Syst. Evol. Microbiol.">
        <title>Aquipluma nitroreducens gen. nov. sp. nov., a novel facultatively anaerobic bacterium isolated from a freshwater lake.</title>
        <authorList>
            <person name="Watanabe M."/>
            <person name="Kojima H."/>
            <person name="Fukui M."/>
        </authorList>
    </citation>
    <scope>NUCLEOTIDE SEQUENCE</scope>
    <source>
        <strain evidence="2">MeG22</strain>
    </source>
</reference>
<dbReference type="EMBL" id="AP018694">
    <property type="protein sequence ID" value="BBE19996.1"/>
    <property type="molecule type" value="Genomic_DNA"/>
</dbReference>
<keyword evidence="2" id="KW-0456">Lyase</keyword>